<dbReference type="Gene3D" id="3.30.200.20">
    <property type="entry name" value="Phosphorylase Kinase, domain 1"/>
    <property type="match status" value="2"/>
</dbReference>
<feature type="compositionally biased region" description="Acidic residues" evidence="8">
    <location>
        <begin position="457"/>
        <end position="466"/>
    </location>
</feature>
<keyword evidence="1 12" id="KW-0723">Serine/threonine-protein kinase</keyword>
<organism evidence="12 13">
    <name type="scientific">Candida dubliniensis (strain CD36 / ATCC MYA-646 / CBS 7987 / NCPF 3949 / NRRL Y-17841)</name>
    <name type="common">Yeast</name>
    <dbReference type="NCBI Taxonomy" id="573826"/>
    <lineage>
        <taxon>Eukaryota</taxon>
        <taxon>Fungi</taxon>
        <taxon>Dikarya</taxon>
        <taxon>Ascomycota</taxon>
        <taxon>Saccharomycotina</taxon>
        <taxon>Pichiomycetes</taxon>
        <taxon>Debaryomycetaceae</taxon>
        <taxon>Candida/Lodderomyces clade</taxon>
        <taxon>Candida</taxon>
    </lineage>
</organism>
<evidence type="ECO:0000313" key="11">
    <source>
        <dbReference type="CGD" id="CAL0000159283"/>
    </source>
</evidence>
<evidence type="ECO:0000256" key="1">
    <source>
        <dbReference type="ARBA" id="ARBA00022527"/>
    </source>
</evidence>
<dbReference type="CGD" id="CAL0000159283">
    <property type="gene designation" value="Cd36_05940"/>
</dbReference>
<dbReference type="VEuPathDB" id="FungiDB:CD36_05940"/>
<protein>
    <submittedName>
        <fullName evidence="12">Serine/threonine protein kinase (Stpk), putative</fullName>
    </submittedName>
</protein>
<feature type="domain" description="Protein kinase" evidence="9">
    <location>
        <begin position="148"/>
        <end position="438"/>
    </location>
</feature>
<feature type="compositionally biased region" description="Polar residues" evidence="8">
    <location>
        <begin position="536"/>
        <end position="545"/>
    </location>
</feature>
<keyword evidence="6" id="KW-0067">ATP-binding</keyword>
<dbReference type="FunFam" id="1.10.510.10:FF:000048">
    <property type="entry name" value="Protein kinase C"/>
    <property type="match status" value="1"/>
</dbReference>
<feature type="compositionally biased region" description="Pro residues" evidence="8">
    <location>
        <begin position="511"/>
        <end position="523"/>
    </location>
</feature>
<dbReference type="InterPro" id="IPR045270">
    <property type="entry name" value="STKc_AGC"/>
</dbReference>
<reference evidence="12 13" key="1">
    <citation type="journal article" date="2009" name="Genome Res.">
        <title>Comparative genomics of the fungal pathogens Candida dubliniensis and Candida albicans.</title>
        <authorList>
            <person name="Jackson A.P."/>
            <person name="Gamble J.A."/>
            <person name="Yeomans T."/>
            <person name="Moran G.P."/>
            <person name="Saunders D."/>
            <person name="Harris D."/>
            <person name="Aslett M."/>
            <person name="Barrell J.F."/>
            <person name="Butler G."/>
            <person name="Citiulo F."/>
            <person name="Coleman D.C."/>
            <person name="de Groot P.W.J."/>
            <person name="Goodwin T.J."/>
            <person name="Quail M.A."/>
            <person name="McQuillan J."/>
            <person name="Munro C.A."/>
            <person name="Pain A."/>
            <person name="Poulter R.T."/>
            <person name="Rajandream M.A."/>
            <person name="Renauld H."/>
            <person name="Spiering M.J."/>
            <person name="Tivey A."/>
            <person name="Gow N.A.R."/>
            <person name="Barrell B."/>
            <person name="Sullivan D.J."/>
            <person name="Berriman M."/>
        </authorList>
    </citation>
    <scope>NUCLEOTIDE SEQUENCE [LARGE SCALE GENOMIC DNA]</scope>
    <source>
        <strain evidence="13">CD36 / ATCC MYA-646 / CBS 7987 / NCPF 3949 / NRRL Y-17841</strain>
    </source>
</reference>
<evidence type="ECO:0000256" key="5">
    <source>
        <dbReference type="ARBA" id="ARBA00022777"/>
    </source>
</evidence>
<feature type="compositionally biased region" description="Low complexity" evidence="8">
    <location>
        <begin position="83"/>
        <end position="93"/>
    </location>
</feature>
<evidence type="ECO:0000313" key="12">
    <source>
        <dbReference type="EMBL" id="CAX44862.1"/>
    </source>
</evidence>
<accession>B9W831</accession>
<dbReference type="CDD" id="cd05123">
    <property type="entry name" value="STKc_AGC"/>
    <property type="match status" value="1"/>
</dbReference>
<dbReference type="Pfam" id="PF00069">
    <property type="entry name" value="Pkinase"/>
    <property type="match status" value="1"/>
</dbReference>
<dbReference type="HOGENOM" id="CLU_000288_63_5_1"/>
<feature type="compositionally biased region" description="Acidic residues" evidence="8">
    <location>
        <begin position="53"/>
        <end position="65"/>
    </location>
</feature>
<dbReference type="InterPro" id="IPR000961">
    <property type="entry name" value="AGC-kinase_C"/>
</dbReference>
<dbReference type="GO" id="GO:0004674">
    <property type="term" value="F:protein serine/threonine kinase activity"/>
    <property type="evidence" value="ECO:0007669"/>
    <property type="project" value="UniProtKB-KW"/>
</dbReference>
<evidence type="ECO:0000256" key="7">
    <source>
        <dbReference type="SAM" id="Coils"/>
    </source>
</evidence>
<keyword evidence="5 12" id="KW-0418">Kinase</keyword>
<keyword evidence="4" id="KW-0547">Nucleotide-binding</keyword>
<feature type="region of interest" description="Disordered" evidence="8">
    <location>
        <begin position="453"/>
        <end position="479"/>
    </location>
</feature>
<evidence type="ECO:0000259" key="10">
    <source>
        <dbReference type="PROSITE" id="PS51285"/>
    </source>
</evidence>
<keyword evidence="7" id="KW-0175">Coiled coil</keyword>
<gene>
    <name evidence="11" type="ordered locus">Cd36_05940</name>
    <name evidence="12" type="ORF">CD36_05940</name>
</gene>
<dbReference type="PROSITE" id="PS50011">
    <property type="entry name" value="PROTEIN_KINASE_DOM"/>
    <property type="match status" value="1"/>
</dbReference>
<dbReference type="Proteomes" id="UP000002605">
    <property type="component" value="Chromosome 1"/>
</dbReference>
<keyword evidence="3" id="KW-0808">Transferase</keyword>
<dbReference type="PROSITE" id="PS00108">
    <property type="entry name" value="PROTEIN_KINASE_ST"/>
    <property type="match status" value="1"/>
</dbReference>
<feature type="region of interest" description="Disordered" evidence="8">
    <location>
        <begin position="53"/>
        <end position="99"/>
    </location>
</feature>
<evidence type="ECO:0000313" key="13">
    <source>
        <dbReference type="Proteomes" id="UP000002605"/>
    </source>
</evidence>
<keyword evidence="13" id="KW-1185">Reference proteome</keyword>
<dbReference type="InterPro" id="IPR011009">
    <property type="entry name" value="Kinase-like_dom_sf"/>
</dbReference>
<sequence length="569" mass="65204">MTDIFDMEDEVSTLTSQFHTKIIISPAAPSIPTTTSTQELNYKLIDAIDEEEIEEQEEENDEDYDYLPQGYQPQLSSRPIKINNNNNNNNNNNRQRRKSSIVSSYEVNITNSYISSSLIIDRSPGIVSNGGNNNNNIKVISPPRLSDFEPIKVLGKGSYGKVLLVRQLSTGRLFAQKQLKKASLIINQSSEEEEEEEEKNSEQKEVGIFGVKIHEKNYQRTLNEKQILELVNHPNIVKLFYAFQDNNKLYLILEYLQGGELFHHLAMEKFMSEKDSSYYIAQMLLGLRYLHLKLKVIYRDLKPENCLLNSFGNLVLTDFGLSKIATDNGNTKNHSITGTVQYMAPEILQGDAYDFAVDYWSLGCVAFDLLTGSPPFTGNNPKKVLEKMKSIKKTLKFPFYLSLDAKDFLRKLLQVNPDKRINLDNEEIFQKFKQHRFFRFIDWNRLENLPHQQQEQVIEEDEEDEDEKKVTIKPGKKGQQQKMIIPPILPVITDPILAENFDTEFTEMDFTPPPPLPPPPPPSSSSSSQLIPQQQKGLSSNNTTSDILNIQGFSYTNPKFIDYSLHNNK</sequence>
<dbReference type="PROSITE" id="PS51285">
    <property type="entry name" value="AGC_KINASE_CTER"/>
    <property type="match status" value="1"/>
</dbReference>
<proteinExistence type="predicted"/>
<dbReference type="RefSeq" id="XP_002417255.1">
    <property type="nucleotide sequence ID" value="XM_002417210.1"/>
</dbReference>
<dbReference type="Gene3D" id="1.10.510.10">
    <property type="entry name" value="Transferase(Phosphotransferase) domain 1"/>
    <property type="match status" value="1"/>
</dbReference>
<feature type="domain" description="AGC-kinase C-terminal" evidence="10">
    <location>
        <begin position="439"/>
        <end position="565"/>
    </location>
</feature>
<evidence type="ECO:0000256" key="3">
    <source>
        <dbReference type="ARBA" id="ARBA00022679"/>
    </source>
</evidence>
<dbReference type="eggNOG" id="KOG0598">
    <property type="taxonomic scope" value="Eukaryota"/>
</dbReference>
<dbReference type="GO" id="GO:0005524">
    <property type="term" value="F:ATP binding"/>
    <property type="evidence" value="ECO:0007669"/>
    <property type="project" value="UniProtKB-KW"/>
</dbReference>
<dbReference type="InterPro" id="IPR000719">
    <property type="entry name" value="Prot_kinase_dom"/>
</dbReference>
<dbReference type="KEGG" id="cdu:CD36_05940"/>
<dbReference type="SMART" id="SM00220">
    <property type="entry name" value="S_TKc"/>
    <property type="match status" value="1"/>
</dbReference>
<dbReference type="SUPFAM" id="SSF56112">
    <property type="entry name" value="Protein kinase-like (PK-like)"/>
    <property type="match status" value="1"/>
</dbReference>
<feature type="coiled-coil region" evidence="7">
    <location>
        <begin position="179"/>
        <end position="206"/>
    </location>
</feature>
<feature type="compositionally biased region" description="Low complexity" evidence="8">
    <location>
        <begin position="524"/>
        <end position="535"/>
    </location>
</feature>
<name>B9W831_CANDC</name>
<dbReference type="OrthoDB" id="63267at2759"/>
<dbReference type="PANTHER" id="PTHR24351">
    <property type="entry name" value="RIBOSOMAL PROTEIN S6 KINASE"/>
    <property type="match status" value="1"/>
</dbReference>
<dbReference type="AlphaFoldDB" id="B9W831"/>
<keyword evidence="2" id="KW-0597">Phosphoprotein</keyword>
<evidence type="ECO:0000256" key="6">
    <source>
        <dbReference type="ARBA" id="ARBA00022840"/>
    </source>
</evidence>
<dbReference type="GeneID" id="8044795"/>
<dbReference type="EMBL" id="FM992688">
    <property type="protein sequence ID" value="CAX44862.1"/>
    <property type="molecule type" value="Genomic_DNA"/>
</dbReference>
<dbReference type="InterPro" id="IPR008271">
    <property type="entry name" value="Ser/Thr_kinase_AS"/>
</dbReference>
<evidence type="ECO:0000256" key="8">
    <source>
        <dbReference type="SAM" id="MobiDB-lite"/>
    </source>
</evidence>
<evidence type="ECO:0000256" key="2">
    <source>
        <dbReference type="ARBA" id="ARBA00022553"/>
    </source>
</evidence>
<feature type="region of interest" description="Disordered" evidence="8">
    <location>
        <begin position="506"/>
        <end position="545"/>
    </location>
</feature>
<evidence type="ECO:0000256" key="4">
    <source>
        <dbReference type="ARBA" id="ARBA00022741"/>
    </source>
</evidence>
<evidence type="ECO:0000259" key="9">
    <source>
        <dbReference type="PROSITE" id="PS50011"/>
    </source>
</evidence>